<feature type="compositionally biased region" description="Acidic residues" evidence="1">
    <location>
        <begin position="178"/>
        <end position="199"/>
    </location>
</feature>
<evidence type="ECO:0000256" key="1">
    <source>
        <dbReference type="SAM" id="MobiDB-lite"/>
    </source>
</evidence>
<gene>
    <name evidence="2" type="ORF">M407DRAFT_22497</name>
</gene>
<protein>
    <submittedName>
        <fullName evidence="2">Uncharacterized protein</fullName>
    </submittedName>
</protein>
<organism evidence="2 3">
    <name type="scientific">Tulasnella calospora MUT 4182</name>
    <dbReference type="NCBI Taxonomy" id="1051891"/>
    <lineage>
        <taxon>Eukaryota</taxon>
        <taxon>Fungi</taxon>
        <taxon>Dikarya</taxon>
        <taxon>Basidiomycota</taxon>
        <taxon>Agaricomycotina</taxon>
        <taxon>Agaricomycetes</taxon>
        <taxon>Cantharellales</taxon>
        <taxon>Tulasnellaceae</taxon>
        <taxon>Tulasnella</taxon>
    </lineage>
</organism>
<sequence length="199" mass="22278">MTVLFFIGAQIESYWIIPSAMESIPEGLFGAQDTLPQFYRIALRTSRRDTTYYSPHLSMILGQHAVHYIHLHYFSAGSSMVVANAYLRFRRNAQGFVEHLVREGMPPRQAAYLWTIISPEMMHEPGGNSSVSEGEEVDSVDAEGQEQGNPDEMPNLSVVNPPTTSSGSGGESQHVEYMDIDTDDIEYIDTPDEEENTQV</sequence>
<name>A0A0C3L3H9_9AGAM</name>
<dbReference type="OrthoDB" id="10532245at2759"/>
<dbReference type="Proteomes" id="UP000054248">
    <property type="component" value="Unassembled WGS sequence"/>
</dbReference>
<reference evidence="3" key="2">
    <citation type="submission" date="2015-01" db="EMBL/GenBank/DDBJ databases">
        <title>Evolutionary Origins and Diversification of the Mycorrhizal Mutualists.</title>
        <authorList>
            <consortium name="DOE Joint Genome Institute"/>
            <consortium name="Mycorrhizal Genomics Consortium"/>
            <person name="Kohler A."/>
            <person name="Kuo A."/>
            <person name="Nagy L.G."/>
            <person name="Floudas D."/>
            <person name="Copeland A."/>
            <person name="Barry K.W."/>
            <person name="Cichocki N."/>
            <person name="Veneault-Fourrey C."/>
            <person name="LaButti K."/>
            <person name="Lindquist E.A."/>
            <person name="Lipzen A."/>
            <person name="Lundell T."/>
            <person name="Morin E."/>
            <person name="Murat C."/>
            <person name="Riley R."/>
            <person name="Ohm R."/>
            <person name="Sun H."/>
            <person name="Tunlid A."/>
            <person name="Henrissat B."/>
            <person name="Grigoriev I.V."/>
            <person name="Hibbett D.S."/>
            <person name="Martin F."/>
        </authorList>
    </citation>
    <scope>NUCLEOTIDE SEQUENCE [LARGE SCALE GENOMIC DNA]</scope>
    <source>
        <strain evidence="3">MUT 4182</strain>
    </source>
</reference>
<dbReference type="HOGENOM" id="CLU_1373113_0_0_1"/>
<feature type="region of interest" description="Disordered" evidence="1">
    <location>
        <begin position="123"/>
        <end position="199"/>
    </location>
</feature>
<proteinExistence type="predicted"/>
<reference evidence="2 3" key="1">
    <citation type="submission" date="2014-04" db="EMBL/GenBank/DDBJ databases">
        <authorList>
            <consortium name="DOE Joint Genome Institute"/>
            <person name="Kuo A."/>
            <person name="Girlanda M."/>
            <person name="Perotto S."/>
            <person name="Kohler A."/>
            <person name="Nagy L.G."/>
            <person name="Floudas D."/>
            <person name="Copeland A."/>
            <person name="Barry K.W."/>
            <person name="Cichocki N."/>
            <person name="Veneault-Fourrey C."/>
            <person name="LaButti K."/>
            <person name="Lindquist E.A."/>
            <person name="Lipzen A."/>
            <person name="Lundell T."/>
            <person name="Morin E."/>
            <person name="Murat C."/>
            <person name="Sun H."/>
            <person name="Tunlid A."/>
            <person name="Henrissat B."/>
            <person name="Grigoriev I.V."/>
            <person name="Hibbett D.S."/>
            <person name="Martin F."/>
            <person name="Nordberg H.P."/>
            <person name="Cantor M.N."/>
            <person name="Hua S.X."/>
        </authorList>
    </citation>
    <scope>NUCLEOTIDE SEQUENCE [LARGE SCALE GENOMIC DNA]</scope>
    <source>
        <strain evidence="2 3">MUT 4182</strain>
    </source>
</reference>
<dbReference type="EMBL" id="KN822996">
    <property type="protein sequence ID" value="KIO28288.1"/>
    <property type="molecule type" value="Genomic_DNA"/>
</dbReference>
<keyword evidence="3" id="KW-1185">Reference proteome</keyword>
<dbReference type="AlphaFoldDB" id="A0A0C3L3H9"/>
<accession>A0A0C3L3H9</accession>
<evidence type="ECO:0000313" key="2">
    <source>
        <dbReference type="EMBL" id="KIO28288.1"/>
    </source>
</evidence>
<feature type="compositionally biased region" description="Acidic residues" evidence="1">
    <location>
        <begin position="133"/>
        <end position="144"/>
    </location>
</feature>
<evidence type="ECO:0000313" key="3">
    <source>
        <dbReference type="Proteomes" id="UP000054248"/>
    </source>
</evidence>